<keyword evidence="2" id="KW-0689">Ribosomal protein</keyword>
<feature type="region of interest" description="Disordered" evidence="4">
    <location>
        <begin position="310"/>
        <end position="332"/>
    </location>
</feature>
<keyword evidence="3" id="KW-0687">Ribonucleoprotein</keyword>
<dbReference type="GO" id="GO:0005840">
    <property type="term" value="C:ribosome"/>
    <property type="evidence" value="ECO:0007669"/>
    <property type="project" value="UniProtKB-KW"/>
</dbReference>
<dbReference type="Gene3D" id="3.30.190.20">
    <property type="match status" value="1"/>
</dbReference>
<dbReference type="InterPro" id="IPR028364">
    <property type="entry name" value="Ribosomal_uL1/biogenesis"/>
</dbReference>
<feature type="compositionally biased region" description="Acidic residues" evidence="4">
    <location>
        <begin position="316"/>
        <end position="325"/>
    </location>
</feature>
<evidence type="ECO:0000313" key="5">
    <source>
        <dbReference type="Proteomes" id="UP001652642"/>
    </source>
</evidence>
<evidence type="ECO:0000256" key="3">
    <source>
        <dbReference type="ARBA" id="ARBA00023274"/>
    </source>
</evidence>
<evidence type="ECO:0000256" key="4">
    <source>
        <dbReference type="SAM" id="MobiDB-lite"/>
    </source>
</evidence>
<dbReference type="OrthoDB" id="1747252at2759"/>
<dbReference type="Pfam" id="PF00687">
    <property type="entry name" value="Ribosomal_L1"/>
    <property type="match status" value="1"/>
</dbReference>
<keyword evidence="5" id="KW-1185">Reference proteome</keyword>
<evidence type="ECO:0000256" key="2">
    <source>
        <dbReference type="ARBA" id="ARBA00022980"/>
    </source>
</evidence>
<dbReference type="GeneID" id="110085262"/>
<sequence>MAAPTVRFGLRRVLAQSPSHRFSRTDCHSSVLPCFGNLLISTRYYAKKAKSKKNPVQTETKKRLRWEFPAPSEPTDDVYLAWCYPRPVYEAEVALDMLRKFQQLEFASPNQPVYANLTLDMKLDKKTLEPFLGAVLFPYCLTDSIHKVVVFAEKAEDAALAREHGAAFVGATELISPILNGEIKADHYVCVPPMLNKLKSLKTVLGAKFPNNKRGSVSYDIPKMVNVFRLCHEYVVANDNLIETQIATMDMPNDQIVANLDALIKDVCKYKHSRYGSFVTSLFLQSQSSEGLQIKVEPFLSEGAVKKVENKVQEEAKEEDGDSDKEEMQKSS</sequence>
<organism evidence="5 6">
    <name type="scientific">Pogona vitticeps</name>
    <name type="common">central bearded dragon</name>
    <dbReference type="NCBI Taxonomy" id="103695"/>
    <lineage>
        <taxon>Eukaryota</taxon>
        <taxon>Metazoa</taxon>
        <taxon>Chordata</taxon>
        <taxon>Craniata</taxon>
        <taxon>Vertebrata</taxon>
        <taxon>Euteleostomi</taxon>
        <taxon>Lepidosauria</taxon>
        <taxon>Squamata</taxon>
        <taxon>Bifurcata</taxon>
        <taxon>Unidentata</taxon>
        <taxon>Episquamata</taxon>
        <taxon>Toxicofera</taxon>
        <taxon>Iguania</taxon>
        <taxon>Acrodonta</taxon>
        <taxon>Agamidae</taxon>
        <taxon>Amphibolurinae</taxon>
        <taxon>Pogona</taxon>
    </lineage>
</organism>
<accession>A0A6J0UJL2</accession>
<proteinExistence type="inferred from homology"/>
<name>A0A6J0UJL2_9SAUR</name>
<gene>
    <name evidence="6" type="primary">MRPL1</name>
</gene>
<evidence type="ECO:0000256" key="1">
    <source>
        <dbReference type="ARBA" id="ARBA00010531"/>
    </source>
</evidence>
<evidence type="ECO:0000313" key="6">
    <source>
        <dbReference type="RefSeq" id="XP_020660916.2"/>
    </source>
</evidence>
<dbReference type="RefSeq" id="XP_020660916.2">
    <property type="nucleotide sequence ID" value="XM_020805257.2"/>
</dbReference>
<dbReference type="PANTHER" id="PTHR36427:SF3">
    <property type="entry name" value="LARGE RIBOSOMAL SUBUNIT PROTEIN UL1M"/>
    <property type="match status" value="1"/>
</dbReference>
<dbReference type="CTD" id="65008"/>
<dbReference type="InterPro" id="IPR016095">
    <property type="entry name" value="Ribosomal_uL1_3-a/b-sand"/>
</dbReference>
<dbReference type="InterPro" id="IPR023674">
    <property type="entry name" value="Ribosomal_uL1-like"/>
</dbReference>
<reference evidence="6" key="1">
    <citation type="submission" date="2025-08" db="UniProtKB">
        <authorList>
            <consortium name="RefSeq"/>
        </authorList>
    </citation>
    <scope>IDENTIFICATION</scope>
</reference>
<dbReference type="Gene3D" id="3.40.50.790">
    <property type="match status" value="1"/>
</dbReference>
<dbReference type="PANTHER" id="PTHR36427">
    <property type="entry name" value="54S RIBOSOMAL PROTEIN L1, MITOCHONDRIAL"/>
    <property type="match status" value="1"/>
</dbReference>
<dbReference type="AlphaFoldDB" id="A0A6J0UJL2"/>
<dbReference type="InParanoid" id="A0A6J0UJL2"/>
<dbReference type="KEGG" id="pvt:110085262"/>
<dbReference type="SUPFAM" id="SSF56808">
    <property type="entry name" value="Ribosomal protein L1"/>
    <property type="match status" value="1"/>
</dbReference>
<dbReference type="Proteomes" id="UP001652642">
    <property type="component" value="Chromosome 5"/>
</dbReference>
<comment type="similarity">
    <text evidence="1">Belongs to the universal ribosomal protein uL1 family.</text>
</comment>
<protein>
    <submittedName>
        <fullName evidence="6">Large ribosomal subunit protein uL1m isoform X1</fullName>
    </submittedName>
</protein>
<dbReference type="GO" id="GO:1990904">
    <property type="term" value="C:ribonucleoprotein complex"/>
    <property type="evidence" value="ECO:0007669"/>
    <property type="project" value="UniProtKB-KW"/>
</dbReference>